<dbReference type="InterPro" id="IPR054718">
    <property type="entry name" value="YhfS-like_C"/>
</dbReference>
<dbReference type="InterPro" id="IPR000192">
    <property type="entry name" value="Aminotrans_V_dom"/>
</dbReference>
<sequence>METFPLHTISLEEAMKKQFQLVDCVTQNFKGSEILTRGDLGVVQGLNQPVTTHKVEKVLKDFFSAQAAMLVRGAGTMAIRLSLHAASKKYGKTVLVHDAPVYPTTQTSIDMLGLNKVVADFNQLDSIEQVINEQDIQLAIVQFTRQKPSDSYDPEAVIKKIKAVKKEIIVITDDNYSALKVPKIGTECGADLSCFSTFKLLGPEGVGCIVGDADLLSDLREENYSGGLQVQGFEAISVLQGLIYAPVALAISSQVSSEVESRLNAGEVKGVKQAFIANAQSKVIIVELEQPIAAQVLEKAEELGAAPNPVGAESKYEFVPMFYRLSGTFRAANPESVKTMIRINPMRAGAETIIRIIKEAIERG</sequence>
<dbReference type="PANTHER" id="PTHR43797:SF2">
    <property type="entry name" value="HOMOCYSTEINE_CYSTEINE SYNTHASE"/>
    <property type="match status" value="1"/>
</dbReference>
<dbReference type="Gene3D" id="3.90.1150.130">
    <property type="match status" value="1"/>
</dbReference>
<dbReference type="GO" id="GO:0006535">
    <property type="term" value="P:cysteine biosynthetic process from serine"/>
    <property type="evidence" value="ECO:0007669"/>
    <property type="project" value="TreeGrafter"/>
</dbReference>
<dbReference type="GO" id="GO:0071269">
    <property type="term" value="P:L-homocysteine biosynthetic process"/>
    <property type="evidence" value="ECO:0007669"/>
    <property type="project" value="TreeGrafter"/>
</dbReference>
<dbReference type="InterPro" id="IPR006235">
    <property type="entry name" value="OAc-hSer/O-AcSer_sulfhydrylase"/>
</dbReference>
<reference evidence="3 4" key="1">
    <citation type="submission" date="2013-02" db="EMBL/GenBank/DDBJ databases">
        <title>The Genome Sequence of Enterococcus phoeniculicola BAA-412.</title>
        <authorList>
            <consortium name="The Broad Institute Genome Sequencing Platform"/>
            <consortium name="The Broad Institute Genome Sequencing Center for Infectious Disease"/>
            <person name="Earl A.M."/>
            <person name="Gilmore M.S."/>
            <person name="Lebreton F."/>
            <person name="Walker B."/>
            <person name="Young S.K."/>
            <person name="Zeng Q."/>
            <person name="Gargeya S."/>
            <person name="Fitzgerald M."/>
            <person name="Haas B."/>
            <person name="Abouelleil A."/>
            <person name="Alvarado L."/>
            <person name="Arachchi H.M."/>
            <person name="Berlin A.M."/>
            <person name="Chapman S.B."/>
            <person name="Dewar J."/>
            <person name="Goldberg J."/>
            <person name="Griggs A."/>
            <person name="Gujja S."/>
            <person name="Hansen M."/>
            <person name="Howarth C."/>
            <person name="Imamovic A."/>
            <person name="Larimer J."/>
            <person name="McCowan C."/>
            <person name="Murphy C."/>
            <person name="Neiman D."/>
            <person name="Pearson M."/>
            <person name="Priest M."/>
            <person name="Roberts A."/>
            <person name="Saif S."/>
            <person name="Shea T."/>
            <person name="Sisk P."/>
            <person name="Sykes S."/>
            <person name="Wortman J."/>
            <person name="Nusbaum C."/>
            <person name="Birren B."/>
        </authorList>
    </citation>
    <scope>NUCLEOTIDE SEQUENCE [LARGE SCALE GENOMIC DNA]</scope>
    <source>
        <strain evidence="3 4">ATCC BAA-412</strain>
    </source>
</reference>
<organism evidence="3 4">
    <name type="scientific">Enterococcus phoeniculicola ATCC BAA-412</name>
    <dbReference type="NCBI Taxonomy" id="1158610"/>
    <lineage>
        <taxon>Bacteria</taxon>
        <taxon>Bacillati</taxon>
        <taxon>Bacillota</taxon>
        <taxon>Bacilli</taxon>
        <taxon>Lactobacillales</taxon>
        <taxon>Enterococcaceae</taxon>
        <taxon>Enterococcus</taxon>
    </lineage>
</organism>
<dbReference type="GO" id="GO:0004124">
    <property type="term" value="F:cysteine synthase activity"/>
    <property type="evidence" value="ECO:0007669"/>
    <property type="project" value="TreeGrafter"/>
</dbReference>
<feature type="domain" description="YhfS-like C-terminal" evidence="2">
    <location>
        <begin position="258"/>
        <end position="357"/>
    </location>
</feature>
<evidence type="ECO:0000313" key="3">
    <source>
        <dbReference type="EMBL" id="EOL45247.1"/>
    </source>
</evidence>
<dbReference type="eggNOG" id="COG4100">
    <property type="taxonomic scope" value="Bacteria"/>
</dbReference>
<feature type="domain" description="Aminotransferase class V" evidence="1">
    <location>
        <begin position="123"/>
        <end position="227"/>
    </location>
</feature>
<dbReference type="PANTHER" id="PTHR43797">
    <property type="entry name" value="HOMOCYSTEINE/CYSTEINE SYNTHASE"/>
    <property type="match status" value="1"/>
</dbReference>
<evidence type="ECO:0000259" key="1">
    <source>
        <dbReference type="Pfam" id="PF00266"/>
    </source>
</evidence>
<dbReference type="PATRIC" id="fig|1158610.3.peg.1111"/>
<dbReference type="Proteomes" id="UP000013785">
    <property type="component" value="Unassembled WGS sequence"/>
</dbReference>
<dbReference type="STRING" id="154621.RV11_GL000763"/>
<keyword evidence="4" id="KW-1185">Reference proteome</keyword>
<gene>
    <name evidence="3" type="ORF">UC3_01137</name>
</gene>
<dbReference type="AlphaFoldDB" id="R3WCQ1"/>
<dbReference type="GO" id="GO:0005737">
    <property type="term" value="C:cytoplasm"/>
    <property type="evidence" value="ECO:0007669"/>
    <property type="project" value="TreeGrafter"/>
</dbReference>
<dbReference type="InterPro" id="IPR015421">
    <property type="entry name" value="PyrdxlP-dep_Trfase_major"/>
</dbReference>
<dbReference type="Pfam" id="PF00266">
    <property type="entry name" value="Aminotran_5"/>
    <property type="match status" value="1"/>
</dbReference>
<comment type="caution">
    <text evidence="3">The sequence shown here is derived from an EMBL/GenBank/DDBJ whole genome shotgun (WGS) entry which is preliminary data.</text>
</comment>
<dbReference type="InterPro" id="IPR015424">
    <property type="entry name" value="PyrdxlP-dep_Trfase"/>
</dbReference>
<dbReference type="Gene3D" id="3.40.640.10">
    <property type="entry name" value="Type I PLP-dependent aspartate aminotransferase-like (Major domain)"/>
    <property type="match status" value="1"/>
</dbReference>
<dbReference type="RefSeq" id="WP_010767805.1">
    <property type="nucleotide sequence ID" value="NZ_ASWE01000003.1"/>
</dbReference>
<accession>R3WCQ1</accession>
<proteinExistence type="predicted"/>
<protein>
    <submittedName>
        <fullName evidence="3">Uncharacterized protein</fullName>
    </submittedName>
</protein>
<evidence type="ECO:0000259" key="2">
    <source>
        <dbReference type="Pfam" id="PF22475"/>
    </source>
</evidence>
<dbReference type="EMBL" id="AJAT01000012">
    <property type="protein sequence ID" value="EOL45247.1"/>
    <property type="molecule type" value="Genomic_DNA"/>
</dbReference>
<evidence type="ECO:0000313" key="4">
    <source>
        <dbReference type="Proteomes" id="UP000013785"/>
    </source>
</evidence>
<name>R3WCQ1_9ENTE</name>
<dbReference type="SUPFAM" id="SSF53383">
    <property type="entry name" value="PLP-dependent transferases"/>
    <property type="match status" value="1"/>
</dbReference>
<dbReference type="Pfam" id="PF22475">
    <property type="entry name" value="YhfS-like_C"/>
    <property type="match status" value="1"/>
</dbReference>
<dbReference type="HOGENOM" id="CLU_766715_0_0_9"/>
<dbReference type="GO" id="GO:0003961">
    <property type="term" value="F:O-acetylhomoserine aminocarboxypropyltransferase activity"/>
    <property type="evidence" value="ECO:0007669"/>
    <property type="project" value="TreeGrafter"/>
</dbReference>
<dbReference type="OrthoDB" id="9787096at2"/>